<evidence type="ECO:0008006" key="3">
    <source>
        <dbReference type="Google" id="ProtNLM"/>
    </source>
</evidence>
<proteinExistence type="predicted"/>
<dbReference type="SUPFAM" id="SSF53213">
    <property type="entry name" value="LigB-like"/>
    <property type="match status" value="1"/>
</dbReference>
<comment type="caution">
    <text evidence="1">The sequence shown here is derived from an EMBL/GenBank/DDBJ whole genome shotgun (WGS) entry which is preliminary data.</text>
</comment>
<name>S6VRM2_PSESF</name>
<evidence type="ECO:0000313" key="1">
    <source>
        <dbReference type="EMBL" id="EPN56651.1"/>
    </source>
</evidence>
<gene>
    <name evidence="1" type="ORF">A244_13323</name>
</gene>
<reference evidence="1 2" key="1">
    <citation type="journal article" date="2013" name="PLoS Pathog.">
        <title>Genomic analysis of the Kiwifruit pathogen Pseudomonas syringae pv. actinidiae provides insight into the origins of an emergent plant disease.</title>
        <authorList>
            <person name="McCann H.C."/>
            <person name="Rikkerink E.H."/>
            <person name="Bertels F."/>
            <person name="Fiers M."/>
            <person name="Lu A."/>
            <person name="Rees-George J."/>
            <person name="Andersen M.T."/>
            <person name="Gleave A.P."/>
            <person name="Haubold B."/>
            <person name="Wohlers M.W."/>
            <person name="Guttman D.S."/>
            <person name="Wang P.W."/>
            <person name="Straub C."/>
            <person name="Vanneste J.L."/>
            <person name="Rainey P.B."/>
            <person name="Templeton M.D."/>
        </authorList>
    </citation>
    <scope>NUCLEOTIDE SEQUENCE [LARGE SCALE GENOMIC DNA]</scope>
    <source>
        <strain evidence="1 2">ICMP 18807</strain>
    </source>
</reference>
<sequence length="30" mass="3010">MFPSLFISHGSPTLALEPGESGPALAQLAA</sequence>
<dbReference type="EMBL" id="AOKG01000889">
    <property type="protein sequence ID" value="EPN56651.1"/>
    <property type="molecule type" value="Genomic_DNA"/>
</dbReference>
<accession>S6VRM2</accession>
<dbReference type="AlphaFoldDB" id="S6VRM2"/>
<dbReference type="Proteomes" id="UP000015729">
    <property type="component" value="Unassembled WGS sequence"/>
</dbReference>
<organism evidence="1 2">
    <name type="scientific">Pseudomonas syringae pv. actinidiae ICMP 18807</name>
    <dbReference type="NCBI Taxonomy" id="1194404"/>
    <lineage>
        <taxon>Bacteria</taxon>
        <taxon>Pseudomonadati</taxon>
        <taxon>Pseudomonadota</taxon>
        <taxon>Gammaproteobacteria</taxon>
        <taxon>Pseudomonadales</taxon>
        <taxon>Pseudomonadaceae</taxon>
        <taxon>Pseudomonas</taxon>
        <taxon>Pseudomonas syringae</taxon>
    </lineage>
</organism>
<feature type="non-terminal residue" evidence="1">
    <location>
        <position position="30"/>
    </location>
</feature>
<protein>
    <recommendedName>
        <fullName evidence="3">Dioxygenase</fullName>
    </recommendedName>
</protein>
<evidence type="ECO:0000313" key="2">
    <source>
        <dbReference type="Proteomes" id="UP000015729"/>
    </source>
</evidence>